<keyword evidence="3" id="KW-1185">Reference proteome</keyword>
<protein>
    <submittedName>
        <fullName evidence="2">Uncharacterized protein</fullName>
    </submittedName>
</protein>
<organism evidence="2 3">
    <name type="scientific">Gloeophyllum trabeum (strain ATCC 11539 / FP-39264 / Madison 617)</name>
    <name type="common">Brown rot fungus</name>
    <dbReference type="NCBI Taxonomy" id="670483"/>
    <lineage>
        <taxon>Eukaryota</taxon>
        <taxon>Fungi</taxon>
        <taxon>Dikarya</taxon>
        <taxon>Basidiomycota</taxon>
        <taxon>Agaricomycotina</taxon>
        <taxon>Agaricomycetes</taxon>
        <taxon>Gloeophyllales</taxon>
        <taxon>Gloeophyllaceae</taxon>
        <taxon>Gloeophyllum</taxon>
    </lineage>
</organism>
<reference evidence="2 3" key="1">
    <citation type="journal article" date="2012" name="Science">
        <title>The Paleozoic origin of enzymatic lignin decomposition reconstructed from 31 fungal genomes.</title>
        <authorList>
            <person name="Floudas D."/>
            <person name="Binder M."/>
            <person name="Riley R."/>
            <person name="Barry K."/>
            <person name="Blanchette R.A."/>
            <person name="Henrissat B."/>
            <person name="Martinez A.T."/>
            <person name="Otillar R."/>
            <person name="Spatafora J.W."/>
            <person name="Yadav J.S."/>
            <person name="Aerts A."/>
            <person name="Benoit I."/>
            <person name="Boyd A."/>
            <person name="Carlson A."/>
            <person name="Copeland A."/>
            <person name="Coutinho P.M."/>
            <person name="de Vries R.P."/>
            <person name="Ferreira P."/>
            <person name="Findley K."/>
            <person name="Foster B."/>
            <person name="Gaskell J."/>
            <person name="Glotzer D."/>
            <person name="Gorecki P."/>
            <person name="Heitman J."/>
            <person name="Hesse C."/>
            <person name="Hori C."/>
            <person name="Igarashi K."/>
            <person name="Jurgens J.A."/>
            <person name="Kallen N."/>
            <person name="Kersten P."/>
            <person name="Kohler A."/>
            <person name="Kuees U."/>
            <person name="Kumar T.K.A."/>
            <person name="Kuo A."/>
            <person name="LaButti K."/>
            <person name="Larrondo L.F."/>
            <person name="Lindquist E."/>
            <person name="Ling A."/>
            <person name="Lombard V."/>
            <person name="Lucas S."/>
            <person name="Lundell T."/>
            <person name="Martin R."/>
            <person name="McLaughlin D.J."/>
            <person name="Morgenstern I."/>
            <person name="Morin E."/>
            <person name="Murat C."/>
            <person name="Nagy L.G."/>
            <person name="Nolan M."/>
            <person name="Ohm R.A."/>
            <person name="Patyshakuliyeva A."/>
            <person name="Rokas A."/>
            <person name="Ruiz-Duenas F.J."/>
            <person name="Sabat G."/>
            <person name="Salamov A."/>
            <person name="Samejima M."/>
            <person name="Schmutz J."/>
            <person name="Slot J.C."/>
            <person name="St John F."/>
            <person name="Stenlid J."/>
            <person name="Sun H."/>
            <person name="Sun S."/>
            <person name="Syed K."/>
            <person name="Tsang A."/>
            <person name="Wiebenga A."/>
            <person name="Young D."/>
            <person name="Pisabarro A."/>
            <person name="Eastwood D.C."/>
            <person name="Martin F."/>
            <person name="Cullen D."/>
            <person name="Grigoriev I.V."/>
            <person name="Hibbett D.S."/>
        </authorList>
    </citation>
    <scope>NUCLEOTIDE SEQUENCE [LARGE SCALE GENOMIC DNA]</scope>
    <source>
        <strain evidence="2 3">ATCC 11539</strain>
    </source>
</reference>
<gene>
    <name evidence="2" type="ORF">GLOTRDRAFT_138855</name>
</gene>
<dbReference type="HOGENOM" id="CLU_272027_0_0_1"/>
<feature type="region of interest" description="Disordered" evidence="1">
    <location>
        <begin position="153"/>
        <end position="174"/>
    </location>
</feature>
<dbReference type="AlphaFoldDB" id="S7RQQ8"/>
<dbReference type="GeneID" id="19304096"/>
<evidence type="ECO:0000313" key="2">
    <source>
        <dbReference type="EMBL" id="EPQ55244.1"/>
    </source>
</evidence>
<dbReference type="Proteomes" id="UP000030669">
    <property type="component" value="Unassembled WGS sequence"/>
</dbReference>
<dbReference type="OrthoDB" id="2919059at2759"/>
<evidence type="ECO:0000313" key="3">
    <source>
        <dbReference type="Proteomes" id="UP000030669"/>
    </source>
</evidence>
<feature type="region of interest" description="Disordered" evidence="1">
    <location>
        <begin position="914"/>
        <end position="947"/>
    </location>
</feature>
<dbReference type="KEGG" id="gtr:GLOTRDRAFT_138855"/>
<proteinExistence type="predicted"/>
<dbReference type="eggNOG" id="ENOG502SIB8">
    <property type="taxonomic scope" value="Eukaryota"/>
</dbReference>
<dbReference type="EMBL" id="KB469302">
    <property type="protein sequence ID" value="EPQ55244.1"/>
    <property type="molecule type" value="Genomic_DNA"/>
</dbReference>
<accession>S7RQQ8</accession>
<evidence type="ECO:0000256" key="1">
    <source>
        <dbReference type="SAM" id="MobiDB-lite"/>
    </source>
</evidence>
<sequence>MSFAQPLATPVQVHLVGCSGDWGRFSPDIAAVLLGLDTHPVQTQDIILRELSLDKRETLMRTAWKVFERLLLLLEAEHCAPQLGKDPRTAIVGPFATEALREILPGSHMHFESSYARAVYPCESYISSPASLFPHHGRATFLTTPVSLTGSSSLVQDMPTRGVTTQEEHEEGTRQCYRSSEMHELDKQSISVTGEFSGAIHNPFSDLTIASDDERQHFGAAHLLLPCPPHDQVLFTLVCVAEEAEIYSAMCSALMQRDLFGIRDVLVGFAFSPDECTLQLVLGWLEDDISHSCVHVAHADPTIYRAVHGLGVFDLSDRHSAWVHALFLATLRQALTASACAARTHAPETYRRLSKGDNRSWRIDLITEGGHVEGCDTDPHQRVMHWLANCMIAEGSDTLPHPIFDMQPGPLSVTLIYPILCIAHIRFQDEKQESLLAERVPSSSLHSVPEGVAIDSWANKSLQDRYNELLKQQLAETPITAYARAKSVDSRDVTCDRPTEIYVDRCIASAAFPPVYQSVYLIPQVLYNVIQKVLLPRLCPVHPLPSVSLTSAEKIIRNYDHERKCLIYDTKETGEFRMLNAEHTHVWYRYHSELALQQVLRAYCAFDLLLPIDDDQSAIARRLLMARLPNTLYQSEQMSSGAGLWPDSNEMEFPITAEAELGYHMHSRQVLERRTPLSRNTLFDVICSERDNKEDGSDLEHDHYFAFASVYASTKSYLLTKYSFPSPSSMKILSGDKLISDLVDDFSSSMQDFCARADRNFKQERNWRTTGMSMYVNHSAKLEALYARTLQHEFDYAICDGIVFAEIPNVFEDVDHHLKDLILSSWIVGTFKPRSSKHDPTEDLKEEDAIDITSREDEPLRDSAPLLAQEIRRFTRAMQPAALLADGEIPQGATTDSPSDAQAGQVPLANASLSMAVSAPSQKTPSLTPTDAVSGPKMDHAASGSPQAGEWKSVYLPILYCEYKHGRIHPLQGLNQARVYVSSGTKYYETMGMFDVPVFAIATVGTKGRLLCGWAEQVPAPDPTREEDIMKDPAIKVIHRIADTNCPEWDLRSSSDAIDFASFLTLLRTRHIPDVVRIFNQKRAEYLEAWRDESKRERFWWTMKHQRKSQAYADAQKRLKNEDTKRYEQLQDEMRAILEENRKLRDAQVQRMAERDQKEADDAEWQRRRDEQRAERNARAERRSQSREE</sequence>
<dbReference type="RefSeq" id="XP_007866394.1">
    <property type="nucleotide sequence ID" value="XM_007868203.1"/>
</dbReference>
<feature type="region of interest" description="Disordered" evidence="1">
    <location>
        <begin position="1146"/>
        <end position="1189"/>
    </location>
</feature>
<feature type="region of interest" description="Disordered" evidence="1">
    <location>
        <begin position="834"/>
        <end position="864"/>
    </location>
</feature>
<feature type="compositionally biased region" description="Polar residues" evidence="1">
    <location>
        <begin position="914"/>
        <end position="931"/>
    </location>
</feature>
<name>S7RQQ8_GLOTA</name>